<keyword evidence="1" id="KW-0812">Transmembrane</keyword>
<dbReference type="GO" id="GO:0032981">
    <property type="term" value="P:mitochondrial respiratory chain complex I assembly"/>
    <property type="evidence" value="ECO:0007669"/>
    <property type="project" value="TreeGrafter"/>
</dbReference>
<dbReference type="PANTHER" id="PTHR47148:SF1">
    <property type="entry name" value="CYTOCHROME C OXIDASE ASSEMBLY FACTOR 1 HOMOLOG"/>
    <property type="match status" value="1"/>
</dbReference>
<dbReference type="STRING" id="131310.A0A0N4ZTE9"/>
<evidence type="ECO:0000256" key="1">
    <source>
        <dbReference type="SAM" id="Phobius"/>
    </source>
</evidence>
<accession>A0A0N4ZTE9</accession>
<dbReference type="Proteomes" id="UP000038045">
    <property type="component" value="Unplaced"/>
</dbReference>
<evidence type="ECO:0000313" key="3">
    <source>
        <dbReference type="WBParaSite" id="PTRK_0001177800.1"/>
    </source>
</evidence>
<feature type="transmembrane region" description="Helical" evidence="1">
    <location>
        <begin position="6"/>
        <end position="28"/>
    </location>
</feature>
<keyword evidence="1" id="KW-1133">Transmembrane helix</keyword>
<name>A0A0N4ZTE9_PARTI</name>
<keyword evidence="2" id="KW-1185">Reference proteome</keyword>
<reference evidence="3" key="1">
    <citation type="submission" date="2017-02" db="UniProtKB">
        <authorList>
            <consortium name="WormBaseParasite"/>
        </authorList>
    </citation>
    <scope>IDENTIFICATION</scope>
</reference>
<protein>
    <submittedName>
        <fullName evidence="3">Cytochrome oxidase assembly protein 1</fullName>
    </submittedName>
</protein>
<dbReference type="PANTHER" id="PTHR47148">
    <property type="entry name" value="CYTOCHROME C OXIDASE ASSEMBLY FACTOR 1 HOMOLOG"/>
    <property type="match status" value="1"/>
</dbReference>
<proteinExistence type="predicted"/>
<organism evidence="2 3">
    <name type="scientific">Parastrongyloides trichosuri</name>
    <name type="common">Possum-specific nematode worm</name>
    <dbReference type="NCBI Taxonomy" id="131310"/>
    <lineage>
        <taxon>Eukaryota</taxon>
        <taxon>Metazoa</taxon>
        <taxon>Ecdysozoa</taxon>
        <taxon>Nematoda</taxon>
        <taxon>Chromadorea</taxon>
        <taxon>Rhabditida</taxon>
        <taxon>Tylenchina</taxon>
        <taxon>Panagrolaimomorpha</taxon>
        <taxon>Strongyloidoidea</taxon>
        <taxon>Strongyloididae</taxon>
        <taxon>Parastrongyloides</taxon>
    </lineage>
</organism>
<keyword evidence="1" id="KW-0472">Membrane</keyword>
<sequence>MLKKVSPLTLVQLACGSFVIGSGLIWYAQRNVQKKVRNLPHYKECFTIIAEHEKVISLLGKPIQIGQVDLTDRKSNFIGKDESQLRIPISGKFNSGFLNVHAKRITCEENKDGDTVGLKAIDNSNFVTNTIELELDDKTVLIYEKNN</sequence>
<dbReference type="GO" id="GO:0005743">
    <property type="term" value="C:mitochondrial inner membrane"/>
    <property type="evidence" value="ECO:0007669"/>
    <property type="project" value="TreeGrafter"/>
</dbReference>
<dbReference type="GO" id="GO:0033617">
    <property type="term" value="P:mitochondrial respiratory chain complex IV assembly"/>
    <property type="evidence" value="ECO:0007669"/>
    <property type="project" value="TreeGrafter"/>
</dbReference>
<dbReference type="AlphaFoldDB" id="A0A0N4ZTE9"/>
<dbReference type="WBParaSite" id="PTRK_0001177800.1">
    <property type="protein sequence ID" value="PTRK_0001177800.1"/>
    <property type="gene ID" value="PTRK_0001177800"/>
</dbReference>
<evidence type="ECO:0000313" key="2">
    <source>
        <dbReference type="Proteomes" id="UP000038045"/>
    </source>
</evidence>